<dbReference type="EMBL" id="CM042015">
    <property type="protein sequence ID" value="KAI3710747.1"/>
    <property type="molecule type" value="Genomic_DNA"/>
</dbReference>
<organism evidence="1 2">
    <name type="scientific">Cichorium intybus</name>
    <name type="common">Chicory</name>
    <dbReference type="NCBI Taxonomy" id="13427"/>
    <lineage>
        <taxon>Eukaryota</taxon>
        <taxon>Viridiplantae</taxon>
        <taxon>Streptophyta</taxon>
        <taxon>Embryophyta</taxon>
        <taxon>Tracheophyta</taxon>
        <taxon>Spermatophyta</taxon>
        <taxon>Magnoliopsida</taxon>
        <taxon>eudicotyledons</taxon>
        <taxon>Gunneridae</taxon>
        <taxon>Pentapetalae</taxon>
        <taxon>asterids</taxon>
        <taxon>campanulids</taxon>
        <taxon>Asterales</taxon>
        <taxon>Asteraceae</taxon>
        <taxon>Cichorioideae</taxon>
        <taxon>Cichorieae</taxon>
        <taxon>Cichoriinae</taxon>
        <taxon>Cichorium</taxon>
    </lineage>
</organism>
<accession>A0ACB9AKQ7</accession>
<comment type="caution">
    <text evidence="1">The sequence shown here is derived from an EMBL/GenBank/DDBJ whole genome shotgun (WGS) entry which is preliminary data.</text>
</comment>
<proteinExistence type="predicted"/>
<evidence type="ECO:0000313" key="1">
    <source>
        <dbReference type="EMBL" id="KAI3710747.1"/>
    </source>
</evidence>
<reference evidence="1 2" key="2">
    <citation type="journal article" date="2022" name="Mol. Ecol. Resour.">
        <title>The genomes of chicory, endive, great burdock and yacon provide insights into Asteraceae paleo-polyploidization history and plant inulin production.</title>
        <authorList>
            <person name="Fan W."/>
            <person name="Wang S."/>
            <person name="Wang H."/>
            <person name="Wang A."/>
            <person name="Jiang F."/>
            <person name="Liu H."/>
            <person name="Zhao H."/>
            <person name="Xu D."/>
            <person name="Zhang Y."/>
        </authorList>
    </citation>
    <scope>NUCLEOTIDE SEQUENCE [LARGE SCALE GENOMIC DNA]</scope>
    <source>
        <strain evidence="2">cv. Punajuju</strain>
        <tissue evidence="1">Leaves</tissue>
    </source>
</reference>
<dbReference type="Proteomes" id="UP001055811">
    <property type="component" value="Linkage Group LG07"/>
</dbReference>
<name>A0ACB9AKQ7_CICIN</name>
<sequence>MKGKFMDDASFAHVAATVKNKVIVKQKIEAASLSSSSSNEETSEEHKVFTCSSCSRKFSNQHAMAGHRNIHRSEWESILQDISEEGKMQSIKLPCNLQSFHLHNATIPLKQQSSGNSHSTLSNNTSSTIHKTLPCPPPYPSANARNLLQEPPVRARTHSLVNPTSSLKHPSACVPCYPLVNSTNTLKGPVPRYPLANHRNILKRQSPNWPLANPTNSLGRLAACAPRCPLIDPVNTLEGPSSKHPMVNPTKNLNEQSPRYPLANPTYTQKGPPVTAACFILANPLDTQLIGSPLGAPDYTFLRPTKTLRKPLVADHIHALDNRVNPHGKSALGVRRLSMIHKPCQFKQADIWSRAGSTSFGGNKMMEGNIRRFGTNDNNVYFISVSRAEHAPSRCQEGGGSSEARDFFSSSFPSTGGRGIKAHNLFAPTPTQERQNTDHSSEGPATPWNNNGENESSLDIDLELKL</sequence>
<evidence type="ECO:0000313" key="2">
    <source>
        <dbReference type="Proteomes" id="UP001055811"/>
    </source>
</evidence>
<reference evidence="2" key="1">
    <citation type="journal article" date="2022" name="Mol. Ecol. Resour.">
        <title>The genomes of chicory, endive, great burdock and yacon provide insights into Asteraceae palaeo-polyploidization history and plant inulin production.</title>
        <authorList>
            <person name="Fan W."/>
            <person name="Wang S."/>
            <person name="Wang H."/>
            <person name="Wang A."/>
            <person name="Jiang F."/>
            <person name="Liu H."/>
            <person name="Zhao H."/>
            <person name="Xu D."/>
            <person name="Zhang Y."/>
        </authorList>
    </citation>
    <scope>NUCLEOTIDE SEQUENCE [LARGE SCALE GENOMIC DNA]</scope>
    <source>
        <strain evidence="2">cv. Punajuju</strain>
    </source>
</reference>
<keyword evidence="2" id="KW-1185">Reference proteome</keyword>
<protein>
    <submittedName>
        <fullName evidence="1">Uncharacterized protein</fullName>
    </submittedName>
</protein>
<gene>
    <name evidence="1" type="ORF">L2E82_40539</name>
</gene>